<keyword evidence="7 12" id="KW-0812">Transmembrane</keyword>
<proteinExistence type="inferred from homology"/>
<evidence type="ECO:0000259" key="15">
    <source>
        <dbReference type="Pfam" id="PF15924"/>
    </source>
</evidence>
<dbReference type="AlphaFoldDB" id="K0SVM9"/>
<dbReference type="SUPFAM" id="SSF53756">
    <property type="entry name" value="UDP-Glycosyltransferase/glycogen phosphorylase"/>
    <property type="match status" value="1"/>
</dbReference>
<evidence type="ECO:0000313" key="17">
    <source>
        <dbReference type="Proteomes" id="UP000266841"/>
    </source>
</evidence>
<dbReference type="GO" id="GO:0005789">
    <property type="term" value="C:endoplasmic reticulum membrane"/>
    <property type="evidence" value="ECO:0007669"/>
    <property type="project" value="UniProtKB-SubCell"/>
</dbReference>
<evidence type="ECO:0000259" key="14">
    <source>
        <dbReference type="Pfam" id="PF00534"/>
    </source>
</evidence>
<evidence type="ECO:0000256" key="8">
    <source>
        <dbReference type="ARBA" id="ARBA00022824"/>
    </source>
</evidence>
<dbReference type="InterPro" id="IPR031814">
    <property type="entry name" value="ALG11_N"/>
</dbReference>
<comment type="function">
    <text evidence="12">GDP-Man:Man(3)GlcNAc(2)-PP-Dol alpha-1,2-mannosyltransferase that operates in the biosynthetic pathway of dolichol-linked oligosaccharides, the glycan precursors employed in protein asparagine (N)-glycosylation. The assembly of dolichol-linked oligosaccharides begins on the cytosolic side of the endoplasmic reticulum membrane and finishes in its lumen. The sequential addition of sugars to dolichol pyrophosphate produces dolichol-linked oligosaccharides containing fourteen sugars, including two GlcNAcs, nine mannoses and three glucoses. Once assembled, the oligosaccharide is transferred from the lipid to nascent proteins by oligosaccharyltransferases. Catalyzes, on the cytoplasmic face of the endoplasmic reticulum, the addition of the fourth and fifth mannose residues to the dolichol-linked oligosaccharide chain, to produce Man(5)GlcNAc(2)-PP-dolichol core oligosaccharide.</text>
</comment>
<evidence type="ECO:0000256" key="4">
    <source>
        <dbReference type="ARBA" id="ARBA00022018"/>
    </source>
</evidence>
<evidence type="ECO:0000256" key="13">
    <source>
        <dbReference type="SAM" id="MobiDB-lite"/>
    </source>
</evidence>
<evidence type="ECO:0000256" key="11">
    <source>
        <dbReference type="ARBA" id="ARBA00045065"/>
    </source>
</evidence>
<dbReference type="Pfam" id="PF00534">
    <property type="entry name" value="Glycos_transf_1"/>
    <property type="match status" value="1"/>
</dbReference>
<comment type="caution">
    <text evidence="16">The sequence shown here is derived from an EMBL/GenBank/DDBJ whole genome shotgun (WGS) entry which is preliminary data.</text>
</comment>
<evidence type="ECO:0000256" key="5">
    <source>
        <dbReference type="ARBA" id="ARBA00022676"/>
    </source>
</evidence>
<dbReference type="PANTHER" id="PTHR45919:SF1">
    <property type="entry name" value="GDP-MAN:MAN(3)GLCNAC(2)-PP-DOL ALPHA-1,2-MANNOSYLTRANSFERASE"/>
    <property type="match status" value="1"/>
</dbReference>
<keyword evidence="5 12" id="KW-0328">Glycosyltransferase</keyword>
<dbReference type="OMA" id="GNIMISH"/>
<protein>
    <recommendedName>
        <fullName evidence="4 12">GDP-Man:Man(3)GlcNAc(2)-PP-Dol alpha-1,2-mannosyltransferase</fullName>
        <ecNumber evidence="3 12">2.4.1.131</ecNumber>
    </recommendedName>
</protein>
<keyword evidence="9 12" id="KW-1133">Transmembrane helix</keyword>
<dbReference type="CDD" id="cd03806">
    <property type="entry name" value="GT4_ALG11-like"/>
    <property type="match status" value="1"/>
</dbReference>
<name>K0SVM9_THAOC</name>
<gene>
    <name evidence="16" type="ORF">THAOC_09775</name>
</gene>
<feature type="region of interest" description="Disordered" evidence="13">
    <location>
        <begin position="157"/>
        <end position="176"/>
    </location>
</feature>
<sequence length="673" mass="76190">MYLVQPPRLESGADTGRQSGGSDSEYSEPVRASTDIKSQKEARCKRKERRRTADTTDTRGWPNKGLRLIDSSCPSQQGAKRTAEAEDQMRAEGPSSHFKQSSKMHTMLGDFDLFHYIKAALLALVATVFIAYQQTRYHFYHTREAFIKYQREQNKAKFSNANDKSKKGSKGKKKVTPVDFNEDDGTFVVGFFHPYCSSGGGGERVLWKSIQALGEMKEGNFVQRRSKIHKGKQPSAELSEMLRNPDGDVRLANCRNLAVVIYTVDEGTPEYDSEVLKKVKERFSIDIPPSLSINFVHLHEFKYLLDKASRFTMIIESFGTMNLAWCALSVITPHVFFDTTGCAFSYFVARVLAGCKVATYVHYPTISTDMLSLVWKRRPSYNNNAQITANPIVSCIKLIYYSMFAMCYGLVGWLADLTMVNSTWTKRHIEYLWKLSGRIHVVYPPVDTASLKKLPLKNRENMILSIGQMRPEKDHALQLQAFSKLLDDTNGETSMQDVKLVLIGSCRGEDDEMRVDQLRQLAGKLKIQDSVEFVLNEPYVVLKEYLGKASVGLHTMWNEHFGIGVVEMMAAGLVTVAHDSGGPKSDIILTPWDPEVPNDDATGCLASTADEYATVMREILKRGASSEVERIRENGRRSADRFSDEVFVEAFKETILTTRIFKPHPRLMFRWQK</sequence>
<dbReference type="PANTHER" id="PTHR45919">
    <property type="entry name" value="GDP-MAN:MAN(3)GLCNAC(2)-PP-DOL ALPHA-1,2-MANNOSYLTRANSFERASE"/>
    <property type="match status" value="1"/>
</dbReference>
<evidence type="ECO:0000256" key="10">
    <source>
        <dbReference type="ARBA" id="ARBA00023136"/>
    </source>
</evidence>
<dbReference type="FunFam" id="3.40.50.2000:FF:000256">
    <property type="entry name" value="GDP-Man:Man(3)GlcNAc(2)-PP-Dol alpha-1,2-mannosyltransferase"/>
    <property type="match status" value="1"/>
</dbReference>
<feature type="domain" description="Glycosyl transferase family 1" evidence="14">
    <location>
        <begin position="451"/>
        <end position="636"/>
    </location>
</feature>
<evidence type="ECO:0000313" key="16">
    <source>
        <dbReference type="EMBL" id="EJK69014.1"/>
    </source>
</evidence>
<feature type="compositionally biased region" description="Basic and acidic residues" evidence="13">
    <location>
        <begin position="81"/>
        <end position="90"/>
    </location>
</feature>
<evidence type="ECO:0000256" key="1">
    <source>
        <dbReference type="ARBA" id="ARBA00004389"/>
    </source>
</evidence>
<feature type="transmembrane region" description="Helical" evidence="12">
    <location>
        <begin position="113"/>
        <end position="132"/>
    </location>
</feature>
<feature type="domain" description="ALG11 mannosyltransferase N-terminal" evidence="15">
    <location>
        <begin position="188"/>
        <end position="218"/>
    </location>
</feature>
<dbReference type="OrthoDB" id="2276068at2759"/>
<dbReference type="EMBL" id="AGNL01010593">
    <property type="protein sequence ID" value="EJK69014.1"/>
    <property type="molecule type" value="Genomic_DNA"/>
</dbReference>
<keyword evidence="10 12" id="KW-0472">Membrane</keyword>
<comment type="catalytic activity">
    <reaction evidence="11 12">
        <text>an alpha-D-Man-(1-&gt;3)-[alpha-D-Man-(1-&gt;6)]-beta-D-Man-(1-&gt;4)-beta-D-GlcNAc-(1-&gt;4)-alpha-D-GlcNAc-diphospho-di-trans,poly-cis-dolichol + 2 GDP-alpha-D-mannose = an alpha-D-Man-(1-&gt;2)-alpha-D-Man-(1-&gt;2)-alpha-D-Man-(1-&gt;3)-[alpha-D-Man-(1-&gt;6)]-beta-D-Man-(1-&gt;4)-beta-D-GlcNAc-(1-&gt;4)-alpha-D-GlcNAc-diphospho-di-trans,poly-cis-dolichol + 2 GDP + 2 H(+)</text>
        <dbReference type="Rhea" id="RHEA:29523"/>
        <dbReference type="Rhea" id="RHEA-COMP:19515"/>
        <dbReference type="Rhea" id="RHEA-COMP:19516"/>
        <dbReference type="ChEBI" id="CHEBI:15378"/>
        <dbReference type="ChEBI" id="CHEBI:57527"/>
        <dbReference type="ChEBI" id="CHEBI:58189"/>
        <dbReference type="ChEBI" id="CHEBI:132511"/>
        <dbReference type="ChEBI" id="CHEBI:132515"/>
        <dbReference type="EC" id="2.4.1.131"/>
    </reaction>
    <physiologicalReaction direction="left-to-right" evidence="11 12">
        <dbReference type="Rhea" id="RHEA:29524"/>
    </physiologicalReaction>
</comment>
<evidence type="ECO:0000256" key="7">
    <source>
        <dbReference type="ARBA" id="ARBA00022692"/>
    </source>
</evidence>
<dbReference type="Gene3D" id="3.40.50.2000">
    <property type="entry name" value="Glycogen Phosphorylase B"/>
    <property type="match status" value="1"/>
</dbReference>
<comment type="similarity">
    <text evidence="12">Belongs to the glycosyltransferase group 1 family. Glycosyltransferase 4 subfamily.</text>
</comment>
<feature type="region of interest" description="Disordered" evidence="13">
    <location>
        <begin position="1"/>
        <end position="101"/>
    </location>
</feature>
<dbReference type="eggNOG" id="KOG1387">
    <property type="taxonomic scope" value="Eukaryota"/>
</dbReference>
<evidence type="ECO:0000256" key="12">
    <source>
        <dbReference type="RuleBase" id="RU367051"/>
    </source>
</evidence>
<dbReference type="GO" id="GO:0006487">
    <property type="term" value="P:protein N-linked glycosylation"/>
    <property type="evidence" value="ECO:0007669"/>
    <property type="project" value="TreeGrafter"/>
</dbReference>
<dbReference type="EC" id="2.4.1.131" evidence="3 12"/>
<keyword evidence="8 12" id="KW-0256">Endoplasmic reticulum</keyword>
<feature type="domain" description="ALG11 mannosyltransferase N-terminal" evidence="15">
    <location>
        <begin position="254"/>
        <end position="433"/>
    </location>
</feature>
<dbReference type="UniPathway" id="UPA00378"/>
<reference evidence="16 17" key="1">
    <citation type="journal article" date="2012" name="Genome Biol.">
        <title>Genome and low-iron response of an oceanic diatom adapted to chronic iron limitation.</title>
        <authorList>
            <person name="Lommer M."/>
            <person name="Specht M."/>
            <person name="Roy A.S."/>
            <person name="Kraemer L."/>
            <person name="Andreson R."/>
            <person name="Gutowska M.A."/>
            <person name="Wolf J."/>
            <person name="Bergner S.V."/>
            <person name="Schilhabel M.B."/>
            <person name="Klostermeier U.C."/>
            <person name="Beiko R.G."/>
            <person name="Rosenstiel P."/>
            <person name="Hippler M."/>
            <person name="Laroche J."/>
        </authorList>
    </citation>
    <scope>NUCLEOTIDE SEQUENCE [LARGE SCALE GENOMIC DNA]</scope>
    <source>
        <strain evidence="16 17">CCMP1005</strain>
    </source>
</reference>
<evidence type="ECO:0000256" key="2">
    <source>
        <dbReference type="ARBA" id="ARBA00004922"/>
    </source>
</evidence>
<dbReference type="GO" id="GO:0004377">
    <property type="term" value="F:GDP-Man:Man(3)GlcNAc(2)-PP-Dol alpha-1,2-mannosyltransferase activity"/>
    <property type="evidence" value="ECO:0007669"/>
    <property type="project" value="UniProtKB-UniRule"/>
</dbReference>
<evidence type="ECO:0000256" key="9">
    <source>
        <dbReference type="ARBA" id="ARBA00022989"/>
    </source>
</evidence>
<feature type="transmembrane region" description="Helical" evidence="12">
    <location>
        <begin position="398"/>
        <end position="417"/>
    </location>
</feature>
<dbReference type="Proteomes" id="UP000266841">
    <property type="component" value="Unassembled WGS sequence"/>
</dbReference>
<dbReference type="InterPro" id="IPR001296">
    <property type="entry name" value="Glyco_trans_1"/>
</dbReference>
<keyword evidence="6 12" id="KW-0808">Transferase</keyword>
<evidence type="ECO:0000256" key="3">
    <source>
        <dbReference type="ARBA" id="ARBA00012645"/>
    </source>
</evidence>
<comment type="pathway">
    <text evidence="2 12">Protein modification; protein glycosylation.</text>
</comment>
<keyword evidence="17" id="KW-1185">Reference proteome</keyword>
<evidence type="ECO:0000256" key="6">
    <source>
        <dbReference type="ARBA" id="ARBA00022679"/>
    </source>
</evidence>
<dbReference type="InterPro" id="IPR038013">
    <property type="entry name" value="ALG11"/>
</dbReference>
<accession>K0SVM9</accession>
<dbReference type="Pfam" id="PF15924">
    <property type="entry name" value="ALG11_N"/>
    <property type="match status" value="2"/>
</dbReference>
<comment type="subcellular location">
    <subcellularLocation>
        <location evidence="1">Endoplasmic reticulum membrane</location>
        <topology evidence="1">Single-pass membrane protein</topology>
    </subcellularLocation>
</comment>
<organism evidence="16 17">
    <name type="scientific">Thalassiosira oceanica</name>
    <name type="common">Marine diatom</name>
    <dbReference type="NCBI Taxonomy" id="159749"/>
    <lineage>
        <taxon>Eukaryota</taxon>
        <taxon>Sar</taxon>
        <taxon>Stramenopiles</taxon>
        <taxon>Ochrophyta</taxon>
        <taxon>Bacillariophyta</taxon>
        <taxon>Coscinodiscophyceae</taxon>
        <taxon>Thalassiosirophycidae</taxon>
        <taxon>Thalassiosirales</taxon>
        <taxon>Thalassiosiraceae</taxon>
        <taxon>Thalassiosira</taxon>
    </lineage>
</organism>